<dbReference type="OrthoDB" id="1377971at2"/>
<dbReference type="STRING" id="288992.SAMN04488522_1011259"/>
<keyword evidence="1" id="KW-1133">Transmembrane helix</keyword>
<accession>A0A1M4WGJ0</accession>
<protein>
    <submittedName>
        <fullName evidence="2">Uncharacterized protein</fullName>
    </submittedName>
</protein>
<evidence type="ECO:0000256" key="1">
    <source>
        <dbReference type="SAM" id="Phobius"/>
    </source>
</evidence>
<dbReference type="AlphaFoldDB" id="A0A1M4WGJ0"/>
<dbReference type="Proteomes" id="UP000184287">
    <property type="component" value="Unassembled WGS sequence"/>
</dbReference>
<proteinExistence type="predicted"/>
<dbReference type="RefSeq" id="WP_073228748.1">
    <property type="nucleotide sequence ID" value="NZ_FQUQ01000001.1"/>
</dbReference>
<keyword evidence="1" id="KW-0472">Membrane</keyword>
<organism evidence="2 3">
    <name type="scientific">Pedobacter caeni</name>
    <dbReference type="NCBI Taxonomy" id="288992"/>
    <lineage>
        <taxon>Bacteria</taxon>
        <taxon>Pseudomonadati</taxon>
        <taxon>Bacteroidota</taxon>
        <taxon>Sphingobacteriia</taxon>
        <taxon>Sphingobacteriales</taxon>
        <taxon>Sphingobacteriaceae</taxon>
        <taxon>Pedobacter</taxon>
    </lineage>
</organism>
<name>A0A1M4WGJ0_9SPHI</name>
<keyword evidence="3" id="KW-1185">Reference proteome</keyword>
<feature type="transmembrane region" description="Helical" evidence="1">
    <location>
        <begin position="96"/>
        <end position="117"/>
    </location>
</feature>
<sequence>MIIRITQIEGPIFEEELNYMVPPEGQSSGSLTFVLYQFHSRTFFGESTYNKVNPVFFIAGSKHKVPRQKWTKEMVEYAQMRENTIPRIPKKVHYNFFGKALFTLLFAVLLFLGFQVFRSISTLKKEKTEEAVLLSDPKENDVYYGNLTEFASNGTLERTGWTWMKVVKIEGNDYLVSLGKEISEGLKPDSSPSAGFETETYRLKLKKGQQLSFKSVDNNFSFSAMKKQ</sequence>
<reference evidence="3" key="1">
    <citation type="submission" date="2016-11" db="EMBL/GenBank/DDBJ databases">
        <authorList>
            <person name="Varghese N."/>
            <person name="Submissions S."/>
        </authorList>
    </citation>
    <scope>NUCLEOTIDE SEQUENCE [LARGE SCALE GENOMIC DNA]</scope>
    <source>
        <strain evidence="3">DSM 16990</strain>
    </source>
</reference>
<evidence type="ECO:0000313" key="2">
    <source>
        <dbReference type="EMBL" id="SHE80297.1"/>
    </source>
</evidence>
<evidence type="ECO:0000313" key="3">
    <source>
        <dbReference type="Proteomes" id="UP000184287"/>
    </source>
</evidence>
<gene>
    <name evidence="2" type="ORF">SAMN04488522_1011259</name>
</gene>
<keyword evidence="1" id="KW-0812">Transmembrane</keyword>
<dbReference type="EMBL" id="FQUQ01000001">
    <property type="protein sequence ID" value="SHE80297.1"/>
    <property type="molecule type" value="Genomic_DNA"/>
</dbReference>